<reference evidence="1 2" key="1">
    <citation type="submission" date="2013-01" db="EMBL/GenBank/DDBJ databases">
        <authorList>
            <person name="Harkins D.M."/>
            <person name="Durkin A.S."/>
            <person name="Brinkac L.M."/>
            <person name="Haft D.H."/>
            <person name="Selengut J.D."/>
            <person name="Sanka R."/>
            <person name="DePew J."/>
            <person name="Purushe J."/>
            <person name="Hartskeerl R.A."/>
            <person name="Ahmed A."/>
            <person name="van der Linden H."/>
            <person name="Goris M.G.A."/>
            <person name="Vinetz J.M."/>
            <person name="Sutton G.G."/>
            <person name="Nierman W.C."/>
            <person name="Fouts D.E."/>
        </authorList>
    </citation>
    <scope>NUCLEOTIDE SEQUENCE [LARGE SCALE GENOMIC DNA]</scope>
    <source>
        <strain evidence="1 2">MAVJ 401</strain>
    </source>
</reference>
<evidence type="ECO:0000313" key="1">
    <source>
        <dbReference type="EMBL" id="EMN22168.1"/>
    </source>
</evidence>
<dbReference type="EMBL" id="AHMU02000036">
    <property type="protein sequence ID" value="EMN22168.1"/>
    <property type="molecule type" value="Genomic_DNA"/>
</dbReference>
<protein>
    <submittedName>
        <fullName evidence="1">Uncharacterized protein</fullName>
    </submittedName>
</protein>
<evidence type="ECO:0000313" key="2">
    <source>
        <dbReference type="Proteomes" id="UP000012106"/>
    </source>
</evidence>
<comment type="caution">
    <text evidence="1">The sequence shown here is derived from an EMBL/GenBank/DDBJ whole genome shotgun (WGS) entry which is preliminary data.</text>
</comment>
<dbReference type="AlphaFoldDB" id="M6JRB4"/>
<dbReference type="RefSeq" id="WP_004471427.1">
    <property type="nucleotide sequence ID" value="NZ_AHMU02000036.1"/>
</dbReference>
<name>M6JRB4_9LEPT</name>
<dbReference type="Proteomes" id="UP000012106">
    <property type="component" value="Unassembled WGS sequence"/>
</dbReference>
<organism evidence="1 2">
    <name type="scientific">Leptospira santarosai serovar Arenal str. MAVJ 401</name>
    <dbReference type="NCBI Taxonomy" id="1049976"/>
    <lineage>
        <taxon>Bacteria</taxon>
        <taxon>Pseudomonadati</taxon>
        <taxon>Spirochaetota</taxon>
        <taxon>Spirochaetia</taxon>
        <taxon>Leptospirales</taxon>
        <taxon>Leptospiraceae</taxon>
        <taxon>Leptospira</taxon>
    </lineage>
</organism>
<gene>
    <name evidence="1" type="ORF">LEP1GSC063_0260</name>
</gene>
<proteinExistence type="predicted"/>
<accession>M6JRB4</accession>
<sequence>MLKIRNSVSEETNLILITFSDIKLNYQIDSKWKVLNYSDILFGFKRIKTTNSYHRGLLADYCDFTETILEILDFALKEEIYDFYWHKNSILHRLEMIKLHSLILNYGASRLRYFLHNYFADKISSDLFILRTNFGINNGNATIDVYLEFSNFCIGIQLENNQYRKYLECISRASKTEDIVSKLKNKIFGFLMIGFRIKEKWNFVIIIEKKSLFRLLYISTI</sequence>